<reference evidence="2 3" key="1">
    <citation type="submission" date="2018-08" db="EMBL/GenBank/DDBJ databases">
        <title>Genome and evolution of the arbuscular mycorrhizal fungus Diversispora epigaea (formerly Glomus versiforme) and its bacterial endosymbionts.</title>
        <authorList>
            <person name="Sun X."/>
            <person name="Fei Z."/>
            <person name="Harrison M."/>
        </authorList>
    </citation>
    <scope>NUCLEOTIDE SEQUENCE [LARGE SCALE GENOMIC DNA]</scope>
    <source>
        <strain evidence="2 3">IT104</strain>
    </source>
</reference>
<dbReference type="EMBL" id="PQFF01000335">
    <property type="protein sequence ID" value="RHZ58580.1"/>
    <property type="molecule type" value="Genomic_DNA"/>
</dbReference>
<feature type="compositionally biased region" description="Low complexity" evidence="1">
    <location>
        <begin position="140"/>
        <end position="152"/>
    </location>
</feature>
<dbReference type="Proteomes" id="UP000266861">
    <property type="component" value="Unassembled WGS sequence"/>
</dbReference>
<organism evidence="2 3">
    <name type="scientific">Diversispora epigaea</name>
    <dbReference type="NCBI Taxonomy" id="1348612"/>
    <lineage>
        <taxon>Eukaryota</taxon>
        <taxon>Fungi</taxon>
        <taxon>Fungi incertae sedis</taxon>
        <taxon>Mucoromycota</taxon>
        <taxon>Glomeromycotina</taxon>
        <taxon>Glomeromycetes</taxon>
        <taxon>Diversisporales</taxon>
        <taxon>Diversisporaceae</taxon>
        <taxon>Diversispora</taxon>
    </lineage>
</organism>
<evidence type="ECO:0000313" key="2">
    <source>
        <dbReference type="EMBL" id="RHZ58580.1"/>
    </source>
</evidence>
<comment type="caution">
    <text evidence="2">The sequence shown here is derived from an EMBL/GenBank/DDBJ whole genome shotgun (WGS) entry which is preliminary data.</text>
</comment>
<feature type="compositionally biased region" description="Polar residues" evidence="1">
    <location>
        <begin position="153"/>
        <end position="168"/>
    </location>
</feature>
<evidence type="ECO:0000256" key="1">
    <source>
        <dbReference type="SAM" id="MobiDB-lite"/>
    </source>
</evidence>
<keyword evidence="3" id="KW-1185">Reference proteome</keyword>
<protein>
    <submittedName>
        <fullName evidence="2">Uncharacterized protein</fullName>
    </submittedName>
</protein>
<evidence type="ECO:0000313" key="3">
    <source>
        <dbReference type="Proteomes" id="UP000266861"/>
    </source>
</evidence>
<dbReference type="AlphaFoldDB" id="A0A397HDZ6"/>
<accession>A0A397HDZ6</accession>
<feature type="region of interest" description="Disordered" evidence="1">
    <location>
        <begin position="101"/>
        <end position="174"/>
    </location>
</feature>
<gene>
    <name evidence="2" type="ORF">Glove_372g160</name>
</gene>
<proteinExistence type="predicted"/>
<name>A0A397HDZ6_9GLOM</name>
<sequence length="295" mass="34030">MNSIESLNSLTSKFALEYSNRVREIVQQTEINSYPLPLIFEFMRAKARNLCVEKAIEIKNETVNEIVDREIAKFEQDPEHESFYTLKDLNRVKDCLDQIELHKSPPLPPHNQIRNTPPEGSNFSQTRPAFRSNTPDSTASESSSRSRSISSINNQQRDLLTEQDNTEVQYRPLIPRNRNATTEIDADDQLLINLRTSINNDREEEVNKEELPEEDIPIDTYNKQNFQQFLNYINPLIELNNNPVPEVNNHSDNNSENSDEKMATYLVKPPKFSGTYGEDPLEWLQEFITAAKANA</sequence>
<feature type="compositionally biased region" description="Polar residues" evidence="1">
    <location>
        <begin position="112"/>
        <end position="139"/>
    </location>
</feature>